<dbReference type="Gene3D" id="1.10.8.430">
    <property type="entry name" value="Helical domain of apoptotic protease-activating factors"/>
    <property type="match status" value="1"/>
</dbReference>
<dbReference type="InterPro" id="IPR032675">
    <property type="entry name" value="LRR_dom_sf"/>
</dbReference>
<dbReference type="SUPFAM" id="SSF52058">
    <property type="entry name" value="L domain-like"/>
    <property type="match status" value="2"/>
</dbReference>
<keyword evidence="12" id="KW-1185">Reference proteome</keyword>
<keyword evidence="5" id="KW-0067">ATP-binding</keyword>
<dbReference type="Gene3D" id="3.80.10.10">
    <property type="entry name" value="Ribonuclease Inhibitor"/>
    <property type="match status" value="5"/>
</dbReference>
<dbReference type="InterPro" id="IPR002182">
    <property type="entry name" value="NB-ARC"/>
</dbReference>
<reference evidence="11 12" key="1">
    <citation type="journal article" date="2023" name="Hortic Res">
        <title>The complete reference genome for grapevine (Vitis vinifera L.) genetics and breeding.</title>
        <authorList>
            <person name="Shi X."/>
            <person name="Cao S."/>
            <person name="Wang X."/>
            <person name="Huang S."/>
            <person name="Wang Y."/>
            <person name="Liu Z."/>
            <person name="Liu W."/>
            <person name="Leng X."/>
            <person name="Peng Y."/>
            <person name="Wang N."/>
            <person name="Wang Y."/>
            <person name="Ma Z."/>
            <person name="Xu X."/>
            <person name="Zhang F."/>
            <person name="Xue H."/>
            <person name="Zhong H."/>
            <person name="Wang Y."/>
            <person name="Zhang K."/>
            <person name="Velt A."/>
            <person name="Avia K."/>
            <person name="Holtgrawe D."/>
            <person name="Grimplet J."/>
            <person name="Matus J.T."/>
            <person name="Ware D."/>
            <person name="Wu X."/>
            <person name="Wang H."/>
            <person name="Liu C."/>
            <person name="Fang Y."/>
            <person name="Rustenholz C."/>
            <person name="Cheng Z."/>
            <person name="Xiao H."/>
            <person name="Zhou Y."/>
        </authorList>
    </citation>
    <scope>NUCLEOTIDE SEQUENCE [LARGE SCALE GENOMIC DNA]</scope>
    <source>
        <strain evidence="12">cv. Pinot noir / PN40024</strain>
        <tissue evidence="11">Leaf</tissue>
    </source>
</reference>
<keyword evidence="1" id="KW-0433">Leucine-rich repeat</keyword>
<sequence>MTVGEAFLSAFLQVLFDRLASREFVELLRGRKLDEVLEKLKITLLMITAVLNDAEEKQFSSPAVEKWLHMAKDALYDAEDVLDELATDALQSKLEGESQNGKNPVRNRSFIPTSVNLFKEGIESKIKKIIDKLESISKQKDVLGLKDNVAGSLSEIKHRLPTTSLVEKSCVYGRDDDEKLIIEGLLRDELSNAKVGVVPIVGMGGIGKTILAQLVYNNGRVEKRFALRIWVCVTDQFDVMRITKTLVESITSKTPEVNDLNLLQVSLRDKVVGHRFLLVLDDVWSKRNKGWDLLLNPLRAGAPGSKIIVTTRNADVASSIGTVPAHHLKGLSFEDCWSLFKSQAFEDRNIDAHPNLEVIGREIVKKCDGLPLAAKRLGVLLRTRVEEHEWRDILNKKIWDLPDDEREILQTLRLSYDHLPAHLKQCFAYCAIFPKDYEFKKDSLVLLWIAEGFVQQPKGNKRLEEAGGEYFQDLVSRSFFQQSSNDKSCFVMHDLMKDLAQFVSRDICFRLEDMLKDGNPCKVFEKARHSSYIRGKRDVLTKFEAFNGLECLRSFLPLDPMGKTGVSYLANKVPSDLLPKLRCLRVLSFNGYRITELPDSIGNLRHLRYLDLSHTAIKYLPESASTLYNLQALILLQCHSLSMLPTNMGNLTNLRHLCISETRLKMMPLQMHRLTSLQTLSHFVVGKNGGSGIGDLRNMSHLQGKLLMTGLQNVASFWDAAEAKLKDKHEIDELVFQWSNNFDDLTNDRVEEEVFDKINVRGHRVTRFPSFREVMQAYEQEHDETPSEQSGNLDDSRHGRVDTDVLEMLQPHNNIKQLVIKDYRGTRFPGWIGNASYSNIIRLKLSNCKKCKCLPSLGQLPSLKYLTIKGMEGIKMVGTEFYKDGCSSLVPFPSLETLKFENMLEWEVWSSSGLEDQEDFHHLQKIEIKDCPKLKKFSHHFPSLEKMSILRCQQLETLLTVPTLDDSTEQGGYFPCLLELSIRACPNLRELPNLFPSLAILDIDGCLELAALPRLPLIRELELMKCGEGVLQSVAKFTSLTYLHLSHISEIEFLPEGFFHHLTALEELQISHFCRLTTLSNEIGLQNLPYLKRLKISACPCLEELPQNLHSLVSLIELKVWKCPRLVSFPESGFPSMLRILEIKDCEPLESLPEWIMHNNDGNKKNTMSHLLEYFVIEGCSTLKCLPRGKLPSTLKKLEIQNCMNLDSLPEDMTSVQFLKISACSIVSFPKGGLHTVPSSNFMKLKQLIINKCMKLESLPEGLHNLMYLDHLEIAECPLLFSFPGPGLPTTKLRTLKISNCINFKSLPNRIYNLTSLQELCIDGCCSLASLPEGGLPNSLILLSILDCKNLKPSYDWGLHRLTSLNHFSFGGCPDLMSLPEEWLLPTTISSVHLQWLPRLKSLPRGLQKLKSLEKLEIWECGNLLTLPEEGQSKMQWNLQFWDVL</sequence>
<dbReference type="Gene3D" id="3.40.50.300">
    <property type="entry name" value="P-loop containing nucleotide triphosphate hydrolases"/>
    <property type="match status" value="1"/>
</dbReference>
<dbReference type="SMART" id="SM00369">
    <property type="entry name" value="LRR_TYP"/>
    <property type="match status" value="5"/>
</dbReference>
<dbReference type="InterPro" id="IPR027417">
    <property type="entry name" value="P-loop_NTPase"/>
</dbReference>
<evidence type="ECO:0000256" key="2">
    <source>
        <dbReference type="ARBA" id="ARBA00022737"/>
    </source>
</evidence>
<evidence type="ECO:0000259" key="9">
    <source>
        <dbReference type="Pfam" id="PF23598"/>
    </source>
</evidence>
<dbReference type="InterPro" id="IPR003591">
    <property type="entry name" value="Leu-rich_rpt_typical-subtyp"/>
</dbReference>
<feature type="domain" description="R13L1/DRL21-like LRR repeat region" evidence="10">
    <location>
        <begin position="795"/>
        <end position="871"/>
    </location>
</feature>
<accession>A0ABY9E1B0</accession>
<evidence type="ECO:0008006" key="13">
    <source>
        <dbReference type="Google" id="ProtNLM"/>
    </source>
</evidence>
<dbReference type="PANTHER" id="PTHR36766:SF31">
    <property type="entry name" value="DISEASE RESISTANCE RPP13-LIKE PROTEIN 1"/>
    <property type="match status" value="1"/>
</dbReference>
<name>A0ABY9E1B0_VITVI</name>
<evidence type="ECO:0000313" key="12">
    <source>
        <dbReference type="Proteomes" id="UP001227230"/>
    </source>
</evidence>
<dbReference type="EMBL" id="CP126666">
    <property type="protein sequence ID" value="WKA13430.1"/>
    <property type="molecule type" value="Genomic_DNA"/>
</dbReference>
<keyword evidence="2" id="KW-0677">Repeat</keyword>
<dbReference type="InterPro" id="IPR056789">
    <property type="entry name" value="LRR_R13L1-DRL21"/>
</dbReference>
<dbReference type="Gene3D" id="1.20.5.4130">
    <property type="match status" value="1"/>
</dbReference>
<protein>
    <recommendedName>
        <fullName evidence="13">Disease resistance RPP13-like protein 1</fullName>
    </recommendedName>
</protein>
<keyword evidence="3" id="KW-0547">Nucleotide-binding</keyword>
<evidence type="ECO:0000256" key="3">
    <source>
        <dbReference type="ARBA" id="ARBA00022741"/>
    </source>
</evidence>
<dbReference type="InterPro" id="IPR058922">
    <property type="entry name" value="WHD_DRP"/>
</dbReference>
<evidence type="ECO:0000259" key="6">
    <source>
        <dbReference type="Pfam" id="PF00931"/>
    </source>
</evidence>
<gene>
    <name evidence="11" type="ORF">VitviT2T_030728</name>
</gene>
<dbReference type="InterPro" id="IPR041118">
    <property type="entry name" value="Rx_N"/>
</dbReference>
<dbReference type="Pfam" id="PF23598">
    <property type="entry name" value="LRR_14"/>
    <property type="match status" value="1"/>
</dbReference>
<dbReference type="InterPro" id="IPR055414">
    <property type="entry name" value="LRR_R13L4/SHOC2-like"/>
</dbReference>
<evidence type="ECO:0000256" key="1">
    <source>
        <dbReference type="ARBA" id="ARBA00022614"/>
    </source>
</evidence>
<dbReference type="Pfam" id="PF25019">
    <property type="entry name" value="LRR_R13L1-DRL21"/>
    <property type="match status" value="1"/>
</dbReference>
<evidence type="ECO:0000259" key="7">
    <source>
        <dbReference type="Pfam" id="PF18052"/>
    </source>
</evidence>
<dbReference type="PANTHER" id="PTHR36766">
    <property type="entry name" value="PLANT BROAD-SPECTRUM MILDEW RESISTANCE PROTEIN RPW8"/>
    <property type="match status" value="1"/>
</dbReference>
<evidence type="ECO:0000256" key="5">
    <source>
        <dbReference type="ARBA" id="ARBA00022840"/>
    </source>
</evidence>
<evidence type="ECO:0000259" key="10">
    <source>
        <dbReference type="Pfam" id="PF25019"/>
    </source>
</evidence>
<feature type="domain" description="Disease resistance N-terminal" evidence="7">
    <location>
        <begin position="7"/>
        <end position="98"/>
    </location>
</feature>
<dbReference type="Pfam" id="PF23559">
    <property type="entry name" value="WHD_DRP"/>
    <property type="match status" value="1"/>
</dbReference>
<dbReference type="Gene3D" id="1.10.10.10">
    <property type="entry name" value="Winged helix-like DNA-binding domain superfamily/Winged helix DNA-binding domain"/>
    <property type="match status" value="1"/>
</dbReference>
<organism evidence="11 12">
    <name type="scientific">Vitis vinifera</name>
    <name type="common">Grape</name>
    <dbReference type="NCBI Taxonomy" id="29760"/>
    <lineage>
        <taxon>Eukaryota</taxon>
        <taxon>Viridiplantae</taxon>
        <taxon>Streptophyta</taxon>
        <taxon>Embryophyta</taxon>
        <taxon>Tracheophyta</taxon>
        <taxon>Spermatophyta</taxon>
        <taxon>Magnoliopsida</taxon>
        <taxon>eudicotyledons</taxon>
        <taxon>Gunneridae</taxon>
        <taxon>Pentapetalae</taxon>
        <taxon>rosids</taxon>
        <taxon>Vitales</taxon>
        <taxon>Vitaceae</taxon>
        <taxon>Viteae</taxon>
        <taxon>Vitis</taxon>
    </lineage>
</organism>
<feature type="domain" description="Disease resistance protein winged helix" evidence="8">
    <location>
        <begin position="432"/>
        <end position="500"/>
    </location>
</feature>
<dbReference type="Proteomes" id="UP001227230">
    <property type="component" value="Chromosome 19"/>
</dbReference>
<dbReference type="InterPro" id="IPR036388">
    <property type="entry name" value="WH-like_DNA-bd_sf"/>
</dbReference>
<dbReference type="PRINTS" id="PR00364">
    <property type="entry name" value="DISEASERSIST"/>
</dbReference>
<dbReference type="InterPro" id="IPR042197">
    <property type="entry name" value="Apaf_helical"/>
</dbReference>
<feature type="domain" description="NB-ARC" evidence="6">
    <location>
        <begin position="187"/>
        <end position="347"/>
    </location>
</feature>
<evidence type="ECO:0000313" key="11">
    <source>
        <dbReference type="EMBL" id="WKA13430.1"/>
    </source>
</evidence>
<evidence type="ECO:0000256" key="4">
    <source>
        <dbReference type="ARBA" id="ARBA00022821"/>
    </source>
</evidence>
<evidence type="ECO:0000259" key="8">
    <source>
        <dbReference type="Pfam" id="PF23559"/>
    </source>
</evidence>
<proteinExistence type="predicted"/>
<feature type="domain" description="Disease resistance R13L4/SHOC-2-like LRR" evidence="9">
    <location>
        <begin position="578"/>
        <end position="770"/>
    </location>
</feature>
<dbReference type="Pfam" id="PF18052">
    <property type="entry name" value="Rx_N"/>
    <property type="match status" value="1"/>
</dbReference>
<dbReference type="SUPFAM" id="SSF52540">
    <property type="entry name" value="P-loop containing nucleoside triphosphate hydrolases"/>
    <property type="match status" value="1"/>
</dbReference>
<keyword evidence="4" id="KW-0611">Plant defense</keyword>
<dbReference type="Pfam" id="PF00931">
    <property type="entry name" value="NB-ARC"/>
    <property type="match status" value="1"/>
</dbReference>